<evidence type="ECO:0000313" key="1">
    <source>
        <dbReference type="EMBL" id="QEV23925.1"/>
    </source>
</evidence>
<proteinExistence type="predicted"/>
<gene>
    <name evidence="1" type="ORF">CP976_07055</name>
</gene>
<dbReference type="GeneID" id="91415844"/>
<reference evidence="1 2" key="1">
    <citation type="submission" date="2017-09" db="EMBL/GenBank/DDBJ databases">
        <authorList>
            <person name="Lee N."/>
            <person name="Cho B.-K."/>
        </authorList>
    </citation>
    <scope>NUCLEOTIDE SEQUENCE [LARGE SCALE GENOMIC DNA]</scope>
    <source>
        <strain evidence="1 2">ATCC 13740</strain>
    </source>
</reference>
<name>A0A5J6I547_STRC4</name>
<dbReference type="EMBL" id="CP023694">
    <property type="protein sequence ID" value="QEV23925.1"/>
    <property type="molecule type" value="Genomic_DNA"/>
</dbReference>
<accession>A0A5J6I547</accession>
<protein>
    <submittedName>
        <fullName evidence="1">Uncharacterized protein</fullName>
    </submittedName>
</protein>
<evidence type="ECO:0000313" key="2">
    <source>
        <dbReference type="Proteomes" id="UP000326598"/>
    </source>
</evidence>
<dbReference type="KEGG" id="scoe:CP976_07055"/>
<dbReference type="AlphaFoldDB" id="A0A5J6I547"/>
<dbReference type="Proteomes" id="UP000326598">
    <property type="component" value="Chromosome"/>
</dbReference>
<organism evidence="1 2">
    <name type="scientific">Streptomyces coeruleorubidus</name>
    <dbReference type="NCBI Taxonomy" id="116188"/>
    <lineage>
        <taxon>Bacteria</taxon>
        <taxon>Bacillati</taxon>
        <taxon>Actinomycetota</taxon>
        <taxon>Actinomycetes</taxon>
        <taxon>Kitasatosporales</taxon>
        <taxon>Streptomycetaceae</taxon>
        <taxon>Streptomyces</taxon>
    </lineage>
</organism>
<sequence length="74" mass="8246">MDEGRDTPAATGSRPAIAAKVRLTPVQEAWGAYVQHTTRCPVCRSRDGQCAESERLHRAWRVEDADAHRQLSDT</sequence>
<dbReference type="RefSeq" id="WP_150479546.1">
    <property type="nucleotide sequence ID" value="NZ_BMTB01000010.1"/>
</dbReference>